<gene>
    <name evidence="6" type="ORF">CIAN88_06645</name>
</gene>
<dbReference type="AlphaFoldDB" id="A0A099I8N0"/>
<dbReference type="PANTHER" id="PTHR22683:SF47">
    <property type="entry name" value="FTSK DOMAIN-CONTAINING PROTEIN YDCQ"/>
    <property type="match status" value="1"/>
</dbReference>
<evidence type="ECO:0000313" key="7">
    <source>
        <dbReference type="Proteomes" id="UP000030008"/>
    </source>
</evidence>
<evidence type="ECO:0000259" key="5">
    <source>
        <dbReference type="PROSITE" id="PS50901"/>
    </source>
</evidence>
<comment type="caution">
    <text evidence="6">The sequence shown here is derived from an EMBL/GenBank/DDBJ whole genome shotgun (WGS) entry which is preliminary data.</text>
</comment>
<evidence type="ECO:0000256" key="3">
    <source>
        <dbReference type="PROSITE-ProRule" id="PRU00289"/>
    </source>
</evidence>
<dbReference type="PROSITE" id="PS50901">
    <property type="entry name" value="FTSK"/>
    <property type="match status" value="1"/>
</dbReference>
<dbReference type="GO" id="GO:0003677">
    <property type="term" value="F:DNA binding"/>
    <property type="evidence" value="ECO:0007669"/>
    <property type="project" value="InterPro"/>
</dbReference>
<dbReference type="Pfam" id="PF01580">
    <property type="entry name" value="FtsK_SpoIIIE"/>
    <property type="match status" value="1"/>
</dbReference>
<feature type="domain" description="FtsK" evidence="5">
    <location>
        <begin position="212"/>
        <end position="396"/>
    </location>
</feature>
<feature type="transmembrane region" description="Helical" evidence="4">
    <location>
        <begin position="26"/>
        <end position="44"/>
    </location>
</feature>
<evidence type="ECO:0000256" key="1">
    <source>
        <dbReference type="ARBA" id="ARBA00022741"/>
    </source>
</evidence>
<dbReference type="RefSeq" id="WP_044904696.1">
    <property type="nucleotide sequence ID" value="NZ_JQIF01000029.1"/>
</dbReference>
<organism evidence="6 7">
    <name type="scientific">Clostridium innocuum</name>
    <dbReference type="NCBI Taxonomy" id="1522"/>
    <lineage>
        <taxon>Bacteria</taxon>
        <taxon>Bacillati</taxon>
        <taxon>Bacillota</taxon>
        <taxon>Clostridia</taxon>
        <taxon>Eubacteriales</taxon>
        <taxon>Clostridiaceae</taxon>
        <taxon>Clostridium</taxon>
    </lineage>
</organism>
<keyword evidence="4" id="KW-0472">Membrane</keyword>
<dbReference type="InterPro" id="IPR003593">
    <property type="entry name" value="AAA+_ATPase"/>
</dbReference>
<dbReference type="InterPro" id="IPR002543">
    <property type="entry name" value="FtsK_dom"/>
</dbReference>
<accession>A0A099I8N0</accession>
<dbReference type="Proteomes" id="UP000030008">
    <property type="component" value="Unassembled WGS sequence"/>
</dbReference>
<dbReference type="SUPFAM" id="SSF52540">
    <property type="entry name" value="P-loop containing nucleoside triphosphate hydrolases"/>
    <property type="match status" value="1"/>
</dbReference>
<dbReference type="Gene3D" id="3.40.50.300">
    <property type="entry name" value="P-loop containing nucleotide triphosphate hydrolases"/>
    <property type="match status" value="1"/>
</dbReference>
<name>A0A099I8N0_CLOIN</name>
<evidence type="ECO:0000313" key="6">
    <source>
        <dbReference type="EMBL" id="KGJ53886.1"/>
    </source>
</evidence>
<dbReference type="PANTHER" id="PTHR22683">
    <property type="entry name" value="SPORULATION PROTEIN RELATED"/>
    <property type="match status" value="1"/>
</dbReference>
<evidence type="ECO:0000256" key="2">
    <source>
        <dbReference type="ARBA" id="ARBA00022840"/>
    </source>
</evidence>
<dbReference type="GO" id="GO:0005524">
    <property type="term" value="F:ATP binding"/>
    <property type="evidence" value="ECO:0007669"/>
    <property type="project" value="UniProtKB-UniRule"/>
</dbReference>
<dbReference type="InterPro" id="IPR027417">
    <property type="entry name" value="P-loop_NTPase"/>
</dbReference>
<dbReference type="CDD" id="cd01127">
    <property type="entry name" value="TrwB_TraG_TraD_VirD4"/>
    <property type="match status" value="1"/>
</dbReference>
<dbReference type="EMBL" id="JQIF01000029">
    <property type="protein sequence ID" value="KGJ53886.1"/>
    <property type="molecule type" value="Genomic_DNA"/>
</dbReference>
<dbReference type="SMART" id="SM00382">
    <property type="entry name" value="AAA"/>
    <property type="match status" value="1"/>
</dbReference>
<keyword evidence="2 3" id="KW-0067">ATP-binding</keyword>
<proteinExistence type="predicted"/>
<keyword evidence="1 3" id="KW-0547">Nucleotide-binding</keyword>
<dbReference type="InterPro" id="IPR050206">
    <property type="entry name" value="FtsK/SpoIIIE/SftA"/>
</dbReference>
<reference evidence="6 7" key="1">
    <citation type="submission" date="2014-08" db="EMBL/GenBank/DDBJ databases">
        <title>Clostridium innocuum, an unnegligible vancomycin-resistant pathogen causing extra-intestinal infections.</title>
        <authorList>
            <person name="Feng Y."/>
            <person name="Chiu C.-H."/>
        </authorList>
    </citation>
    <scope>NUCLEOTIDE SEQUENCE [LARGE SCALE GENOMIC DNA]</scope>
    <source>
        <strain evidence="6 7">AN88</strain>
    </source>
</reference>
<feature type="binding site" evidence="3">
    <location>
        <begin position="229"/>
        <end position="236"/>
    </location>
    <ligand>
        <name>ATP</name>
        <dbReference type="ChEBI" id="CHEBI:30616"/>
    </ligand>
</feature>
<keyword evidence="4" id="KW-1133">Transmembrane helix</keyword>
<keyword evidence="4" id="KW-0812">Transmembrane</keyword>
<protein>
    <submittedName>
        <fullName evidence="6">Otitis media-associated H10</fullName>
    </submittedName>
</protein>
<evidence type="ECO:0000256" key="4">
    <source>
        <dbReference type="SAM" id="Phobius"/>
    </source>
</evidence>
<feature type="transmembrane region" description="Helical" evidence="4">
    <location>
        <begin position="50"/>
        <end position="78"/>
    </location>
</feature>
<sequence>MDINKLNNADFHIVSLMNKRKIDYKLVLLVGFSVGSVYIICKLFDYFTGIYFFSIIVGTILSLILFVLWISIVTVLWINYVKLCLKKKLPKNGKKLKYLIKANNLFESGYIEKVDRQGKLYKDKVITNSVYLGYYENDEYIVIRAFKRADIFNDKMNELDSKLCALYGVDIDNKIDRIEHCDYIMKKVKDERIIVRGTKEKNINETVYLPLNNNIKWNVLKQPHLLLAGVTGSGKTTFLNYLIIEMKKMNSEIFICDPKRSDLSSIKHYWGDEFVASETNMIAKMTRKVKEEMMDRFIKYKENPSNFVYGYSYVDYGLKPIFLIFDELGAFRASADKKVFAEAMDNLTEIILKGREMGVFCVLSTQQPNANNIPTELRDNLSVRLAMGNMSNEAYRMVFGDVDDLETINTVGAGYIYLDGQGWNKPKFFEAPYLDYKTFNFIDEIKKYNT</sequence>